<evidence type="ECO:0000259" key="1">
    <source>
        <dbReference type="Pfam" id="PF00881"/>
    </source>
</evidence>
<dbReference type="EMBL" id="AP035884">
    <property type="protein sequence ID" value="BFP57066.1"/>
    <property type="molecule type" value="Genomic_DNA"/>
</dbReference>
<organism evidence="2">
    <name type="scientific">Streptomyces sp. CMC78</name>
    <dbReference type="NCBI Taxonomy" id="3231512"/>
    <lineage>
        <taxon>Bacteria</taxon>
        <taxon>Bacillati</taxon>
        <taxon>Actinomycetota</taxon>
        <taxon>Actinomycetes</taxon>
        <taxon>Kitasatosporales</taxon>
        <taxon>Streptomycetaceae</taxon>
        <taxon>Streptomyces</taxon>
    </lineage>
</organism>
<sequence length="331" mass="35744">MLTQEQQQLTAVVTSLVEDAVAAPSMHNAQPWRFVHHAGSGLLSLYGDPERTLPVGDPDRRGLHLGCGAALFNLRVSAALHGWTADTELLPDPSDHLRLADVRLTESGTTDTVLVDLHPAIARRHTSRFPFSDEPIPPELFDELCAAALLEGCRLIVPGTWHRDAVLDLVHDAELLESASAAMRAEIADWTRTGRTGEGPADDGIPSSAFGPRQYGVTAPARDFDTPRTVPDRTAATFEERPQIALLGTATDTPADWLRAGQAMQRVLLEATLDGLSTSLMSQPLEWPELRPLTRDPGSTSGFVHMVLRLGYGPSGTATPRRPVADVLTVV</sequence>
<proteinExistence type="predicted"/>
<dbReference type="InterPro" id="IPR000415">
    <property type="entry name" value="Nitroreductase-like"/>
</dbReference>
<accession>A0AB33KPG3</accession>
<dbReference type="InterPro" id="IPR050627">
    <property type="entry name" value="Nitroreductase/BluB"/>
</dbReference>
<dbReference type="AlphaFoldDB" id="A0AB33KPG3"/>
<dbReference type="KEGG" id="stcm:SCMC78_68730"/>
<dbReference type="Gene3D" id="3.40.109.10">
    <property type="entry name" value="NADH Oxidase"/>
    <property type="match status" value="1"/>
</dbReference>
<dbReference type="GO" id="GO:0016491">
    <property type="term" value="F:oxidoreductase activity"/>
    <property type="evidence" value="ECO:0007669"/>
    <property type="project" value="InterPro"/>
</dbReference>
<dbReference type="Pfam" id="PF00881">
    <property type="entry name" value="Nitroreductase"/>
    <property type="match status" value="1"/>
</dbReference>
<name>A0AB33KPG3_9ACTN</name>
<dbReference type="RefSeq" id="WP_381638622.1">
    <property type="nucleotide sequence ID" value="NZ_AP035884.1"/>
</dbReference>
<dbReference type="PANTHER" id="PTHR23026:SF123">
    <property type="entry name" value="NAD(P)H NITROREDUCTASE RV3131-RELATED"/>
    <property type="match status" value="1"/>
</dbReference>
<protein>
    <submittedName>
        <fullName evidence="2">Nitroreductase</fullName>
    </submittedName>
</protein>
<gene>
    <name evidence="2" type="ORF">SCMC78_68730</name>
</gene>
<feature type="domain" description="Nitroreductase" evidence="1">
    <location>
        <begin position="121"/>
        <end position="285"/>
    </location>
</feature>
<dbReference type="PANTHER" id="PTHR23026">
    <property type="entry name" value="NADPH NITROREDUCTASE"/>
    <property type="match status" value="1"/>
</dbReference>
<dbReference type="SUPFAM" id="SSF55469">
    <property type="entry name" value="FMN-dependent nitroreductase-like"/>
    <property type="match status" value="2"/>
</dbReference>
<dbReference type="NCBIfam" id="NF047509">
    <property type="entry name" value="Rv3131_FMN_oxido"/>
    <property type="match status" value="1"/>
</dbReference>
<evidence type="ECO:0000313" key="2">
    <source>
        <dbReference type="EMBL" id="BFP57066.1"/>
    </source>
</evidence>
<reference evidence="2" key="1">
    <citation type="submission" date="2024-07" db="EMBL/GenBank/DDBJ databases">
        <title>Complete genome sequences of cellulolytic bacteria, Kitasatospora sp. CMC57 and Streptomyces sp. CMC78, isolated from Japanese agricultural soil.</title>
        <authorList>
            <person name="Hashimoto T."/>
            <person name="Ito M."/>
            <person name="Iwamoto M."/>
            <person name="Fukahori D."/>
            <person name="Shoda T."/>
            <person name="Sakoda M."/>
            <person name="Morohoshi T."/>
            <person name="Mitsuboshi M."/>
            <person name="Nishizawa T."/>
        </authorList>
    </citation>
    <scope>NUCLEOTIDE SEQUENCE</scope>
    <source>
        <strain evidence="2">CMC78</strain>
    </source>
</reference>
<dbReference type="InterPro" id="IPR029479">
    <property type="entry name" value="Nitroreductase"/>
</dbReference>